<evidence type="ECO:0000313" key="1">
    <source>
        <dbReference type="EMBL" id="ART64045.1"/>
    </source>
</evidence>
<proteinExistence type="predicted"/>
<dbReference type="Pfam" id="PF20242">
    <property type="entry name" value="Emfourin"/>
    <property type="match status" value="1"/>
</dbReference>
<gene>
    <name evidence="1" type="ORF">B9H00_14065</name>
</gene>
<dbReference type="EMBL" id="CP021358">
    <property type="protein sequence ID" value="ART64045.1"/>
    <property type="molecule type" value="Genomic_DNA"/>
</dbReference>
<dbReference type="OrthoDB" id="8658956at2"/>
<reference evidence="1 2" key="1">
    <citation type="submission" date="2017-05" db="EMBL/GenBank/DDBJ databases">
        <authorList>
            <person name="Song R."/>
            <person name="Chenine A.L."/>
            <person name="Ruprecht R.M."/>
        </authorList>
    </citation>
    <scope>NUCLEOTIDE SEQUENCE [LARGE SCALE GENOMIC DNA]</scope>
    <source>
        <strain evidence="1">SW32</strain>
    </source>
</reference>
<organism evidence="1 2">
    <name type="scientific">Kushneria marisflavi</name>
    <dbReference type="NCBI Taxonomy" id="157779"/>
    <lineage>
        <taxon>Bacteria</taxon>
        <taxon>Pseudomonadati</taxon>
        <taxon>Pseudomonadota</taxon>
        <taxon>Gammaproteobacteria</taxon>
        <taxon>Oceanospirillales</taxon>
        <taxon>Halomonadaceae</taxon>
        <taxon>Kushneria</taxon>
    </lineage>
</organism>
<accession>A0A240USG1</accession>
<dbReference type="RefSeq" id="WP_086901185.1">
    <property type="nucleotide sequence ID" value="NZ_CP021358.1"/>
</dbReference>
<dbReference type="KEGG" id="kma:B9H00_14065"/>
<protein>
    <submittedName>
        <fullName evidence="1">Uncharacterized protein</fullName>
    </submittedName>
</protein>
<keyword evidence="2" id="KW-1185">Reference proteome</keyword>
<dbReference type="InterPro" id="IPR049457">
    <property type="entry name" value="Emfourin"/>
</dbReference>
<sequence length="109" mass="12296">MSYQHTLGERARVRLAREGGVAYMPALAHPREIAFHDCSLSQRKKVCRLLDEAEQLKCPGDQAGQGDQRYFRIIIMPIGSDNDVITLHVPEHRAPESLVTLWKNGPCDD</sequence>
<evidence type="ECO:0000313" key="2">
    <source>
        <dbReference type="Proteomes" id="UP000194457"/>
    </source>
</evidence>
<dbReference type="AlphaFoldDB" id="A0A240USG1"/>
<dbReference type="Proteomes" id="UP000194457">
    <property type="component" value="Chromosome"/>
</dbReference>
<name>A0A240USG1_9GAMM</name>